<feature type="region of interest" description="Disordered" evidence="6">
    <location>
        <begin position="302"/>
        <end position="325"/>
    </location>
</feature>
<dbReference type="GO" id="GO:0008270">
    <property type="term" value="F:zinc ion binding"/>
    <property type="evidence" value="ECO:0007669"/>
    <property type="project" value="UniProtKB-KW"/>
</dbReference>
<dbReference type="SUPFAM" id="SSF57667">
    <property type="entry name" value="beta-beta-alpha zinc fingers"/>
    <property type="match status" value="1"/>
</dbReference>
<name>A0A7J6XTM9_TRYCR</name>
<feature type="transmembrane region" description="Helical" evidence="7">
    <location>
        <begin position="66"/>
        <end position="88"/>
    </location>
</feature>
<keyword evidence="3" id="KW-0863">Zinc-finger</keyword>
<dbReference type="Proteomes" id="UP000583944">
    <property type="component" value="Unassembled WGS sequence"/>
</dbReference>
<protein>
    <recommendedName>
        <fullName evidence="8">Matrin-type domain-containing protein</fullName>
    </recommendedName>
</protein>
<feature type="compositionally biased region" description="Polar residues" evidence="6">
    <location>
        <begin position="316"/>
        <end position="325"/>
    </location>
</feature>
<evidence type="ECO:0000256" key="1">
    <source>
        <dbReference type="ARBA" id="ARBA00004123"/>
    </source>
</evidence>
<accession>A0A7J6XTM9</accession>
<dbReference type="AlphaFoldDB" id="A0A7J6XTM9"/>
<dbReference type="InterPro" id="IPR000690">
    <property type="entry name" value="Matrin/U1-C_Znf_C2H2"/>
</dbReference>
<dbReference type="InterPro" id="IPR013085">
    <property type="entry name" value="U1-CZ_Znf_C2H2"/>
</dbReference>
<reference evidence="9 10" key="1">
    <citation type="journal article" date="2019" name="Genome Biol. Evol.">
        <title>Nanopore Sequencing Significantly Improves Genome Assembly of the Protozoan Parasite Trypanosoma cruzi.</title>
        <authorList>
            <person name="Diaz-Viraque F."/>
            <person name="Pita S."/>
            <person name="Greif G."/>
            <person name="de Souza R.C.M."/>
            <person name="Iraola G."/>
            <person name="Robello C."/>
        </authorList>
    </citation>
    <scope>NUCLEOTIDE SEQUENCE [LARGE SCALE GENOMIC DNA]</scope>
    <source>
        <strain evidence="9 10">Berenice</strain>
    </source>
</reference>
<evidence type="ECO:0000256" key="2">
    <source>
        <dbReference type="ARBA" id="ARBA00022723"/>
    </source>
</evidence>
<evidence type="ECO:0000256" key="5">
    <source>
        <dbReference type="ARBA" id="ARBA00023242"/>
    </source>
</evidence>
<keyword evidence="4" id="KW-0862">Zinc</keyword>
<keyword evidence="2" id="KW-0479">Metal-binding</keyword>
<sequence length="362" mass="40187">MCRLAHESKWVHLFVERFGVFLLLLLLLFCLRSTSVARRCAALSNVFGWSGRRKLRARGICDRRRMAGGVLLFVCVCVCVLAVCHLLLTGAGGRAVRKYPHCTGELHGQNGRSGVVLGEEDTFFFVFFFFWVVLFSAVPRATCSPRVCVCVARSASCAAAGMEGSSELSQEERRRRQRRRRLAAKSPETRRRRLQYSRRHNEKDGRLLYCDYCDLFVSSAQRTWMQHLRGVRHMEAMEAYYAMVEARDPAWVKAVREDVVRAHVEERIRQQQLALGKGASVPMPAMTLGYVGHQGIVVGGTQQPGGTHTRVGGGNNNSTSSQCGSPSVRVGGLLVAAATPPVVKIDGKALPMPRSNQTTHQP</sequence>
<evidence type="ECO:0000256" key="3">
    <source>
        <dbReference type="ARBA" id="ARBA00022771"/>
    </source>
</evidence>
<dbReference type="GO" id="GO:0005634">
    <property type="term" value="C:nucleus"/>
    <property type="evidence" value="ECO:0007669"/>
    <property type="project" value="UniProtKB-SubCell"/>
</dbReference>
<dbReference type="GO" id="GO:0003676">
    <property type="term" value="F:nucleic acid binding"/>
    <property type="evidence" value="ECO:0007669"/>
    <property type="project" value="InterPro"/>
</dbReference>
<evidence type="ECO:0000259" key="8">
    <source>
        <dbReference type="PROSITE" id="PS50171"/>
    </source>
</evidence>
<feature type="transmembrane region" description="Helical" evidence="7">
    <location>
        <begin position="122"/>
        <end position="141"/>
    </location>
</feature>
<organism evidence="9 10">
    <name type="scientific">Trypanosoma cruzi</name>
    <dbReference type="NCBI Taxonomy" id="5693"/>
    <lineage>
        <taxon>Eukaryota</taxon>
        <taxon>Discoba</taxon>
        <taxon>Euglenozoa</taxon>
        <taxon>Kinetoplastea</taxon>
        <taxon>Metakinetoplastina</taxon>
        <taxon>Trypanosomatida</taxon>
        <taxon>Trypanosomatidae</taxon>
        <taxon>Trypanosoma</taxon>
        <taxon>Schizotrypanum</taxon>
    </lineage>
</organism>
<dbReference type="VEuPathDB" id="TriTrypDB:ECC02_009485"/>
<keyword evidence="7" id="KW-0472">Membrane</keyword>
<comment type="caution">
    <text evidence="9">The sequence shown here is derived from an EMBL/GenBank/DDBJ whole genome shotgun (WGS) entry which is preliminary data.</text>
</comment>
<dbReference type="EMBL" id="JABDHM010000127">
    <property type="protein sequence ID" value="KAF5217613.1"/>
    <property type="molecule type" value="Genomic_DNA"/>
</dbReference>
<keyword evidence="7" id="KW-1133">Transmembrane helix</keyword>
<comment type="subcellular location">
    <subcellularLocation>
        <location evidence="1">Nucleus</location>
    </subcellularLocation>
</comment>
<dbReference type="VEuPathDB" id="TriTrypDB:BCY84_20447"/>
<evidence type="ECO:0000313" key="9">
    <source>
        <dbReference type="EMBL" id="KAF5217613.1"/>
    </source>
</evidence>
<dbReference type="PROSITE" id="PS50171">
    <property type="entry name" value="ZF_MATRIN"/>
    <property type="match status" value="1"/>
</dbReference>
<evidence type="ECO:0000313" key="10">
    <source>
        <dbReference type="Proteomes" id="UP000583944"/>
    </source>
</evidence>
<evidence type="ECO:0000256" key="6">
    <source>
        <dbReference type="SAM" id="MobiDB-lite"/>
    </source>
</evidence>
<evidence type="ECO:0000256" key="7">
    <source>
        <dbReference type="SAM" id="Phobius"/>
    </source>
</evidence>
<feature type="region of interest" description="Disordered" evidence="6">
    <location>
        <begin position="168"/>
        <end position="197"/>
    </location>
</feature>
<dbReference type="Gene3D" id="3.30.160.60">
    <property type="entry name" value="Classic Zinc Finger"/>
    <property type="match status" value="1"/>
</dbReference>
<feature type="domain" description="Matrin-type" evidence="8">
    <location>
        <begin position="208"/>
        <end position="239"/>
    </location>
</feature>
<evidence type="ECO:0000256" key="4">
    <source>
        <dbReference type="ARBA" id="ARBA00022833"/>
    </source>
</evidence>
<keyword evidence="5" id="KW-0539">Nucleus</keyword>
<keyword evidence="7" id="KW-0812">Transmembrane</keyword>
<dbReference type="InterPro" id="IPR036236">
    <property type="entry name" value="Znf_C2H2_sf"/>
</dbReference>
<proteinExistence type="predicted"/>
<gene>
    <name evidence="9" type="ORF">ECC02_009485</name>
</gene>
<dbReference type="Pfam" id="PF06220">
    <property type="entry name" value="zf-U1"/>
    <property type="match status" value="1"/>
</dbReference>